<dbReference type="GeneID" id="104613340"/>
<dbReference type="eggNOG" id="KOG0406">
    <property type="taxonomic scope" value="Eukaryota"/>
</dbReference>
<dbReference type="OMA" id="WLNTMEE"/>
<dbReference type="InterPro" id="IPR045074">
    <property type="entry name" value="GST_C_Tau"/>
</dbReference>
<dbReference type="CDD" id="cd03185">
    <property type="entry name" value="GST_C_Tau"/>
    <property type="match status" value="1"/>
</dbReference>
<dbReference type="OrthoDB" id="4951845at2759"/>
<dbReference type="Pfam" id="PF02798">
    <property type="entry name" value="GST_N"/>
    <property type="match status" value="1"/>
</dbReference>
<dbReference type="RefSeq" id="XP_010279423.1">
    <property type="nucleotide sequence ID" value="XM_010281121.2"/>
</dbReference>
<dbReference type="CDD" id="cd03058">
    <property type="entry name" value="GST_N_Tau"/>
    <property type="match status" value="1"/>
</dbReference>
<dbReference type="SUPFAM" id="SSF52833">
    <property type="entry name" value="Thioredoxin-like"/>
    <property type="match status" value="1"/>
</dbReference>
<dbReference type="AlphaFoldDB" id="A0A1U8BDC9"/>
<name>A0A1U8BDC9_NELNU</name>
<dbReference type="InterPro" id="IPR045073">
    <property type="entry name" value="Omega/Tau-like"/>
</dbReference>
<keyword evidence="1 3" id="KW-0808">Transferase</keyword>
<dbReference type="InterPro" id="IPR010987">
    <property type="entry name" value="Glutathione-S-Trfase_C-like"/>
</dbReference>
<evidence type="ECO:0000313" key="4">
    <source>
        <dbReference type="Proteomes" id="UP000189703"/>
    </source>
</evidence>
<dbReference type="Pfam" id="PF13410">
    <property type="entry name" value="GST_C_2"/>
    <property type="match status" value="1"/>
</dbReference>
<keyword evidence="4" id="KW-1185">Reference proteome</keyword>
<dbReference type="InterPro" id="IPR040079">
    <property type="entry name" value="Glutathione_S-Trfase"/>
</dbReference>
<dbReference type="STRING" id="4432.A0A1U8BDC9"/>
<dbReference type="PROSITE" id="PS50405">
    <property type="entry name" value="GST_CTER"/>
    <property type="match status" value="1"/>
</dbReference>
<dbReference type="PROSITE" id="PS50404">
    <property type="entry name" value="GST_NTER"/>
    <property type="match status" value="1"/>
</dbReference>
<proteinExistence type="inferred from homology"/>
<dbReference type="SFLD" id="SFLDG00358">
    <property type="entry name" value="Main_(cytGST)"/>
    <property type="match status" value="1"/>
</dbReference>
<gene>
    <name evidence="5" type="primary">LOC104613340</name>
</gene>
<dbReference type="InterPro" id="IPR004045">
    <property type="entry name" value="Glutathione_S-Trfase_N"/>
</dbReference>
<dbReference type="FunFam" id="1.20.1050.10:FF:000012">
    <property type="entry name" value="Tau class glutathione S-transferase"/>
    <property type="match status" value="1"/>
</dbReference>
<sequence length="223" mass="25743">MGEVKVVGSSPSLFCYRIEWALKLQGIEYEYLKEDLRNKSPLLLKYNPVHKKVPVFLHNGRPIAESLVILEYIDETWKNNPLLPEDPHERALARFWAKFGDEKCLMGAWAALCAEGPEKEKAVETAMETLNYLEKQIEGKKFFGGKTIGFLDLVIGWIPHWLDVLDEVGGMKLFDAERFPCLHEWAQNFIQIPIIKDCHPPRDEMVAYFQSSRQYMLSLAAKK</sequence>
<dbReference type="FunFam" id="3.40.30.10:FF:000014">
    <property type="entry name" value="Tau class glutathione S-transferase"/>
    <property type="match status" value="1"/>
</dbReference>
<dbReference type="SUPFAM" id="SSF47616">
    <property type="entry name" value="GST C-terminal domain-like"/>
    <property type="match status" value="1"/>
</dbReference>
<dbReference type="GO" id="GO:0006749">
    <property type="term" value="P:glutathione metabolic process"/>
    <property type="evidence" value="ECO:0000318"/>
    <property type="project" value="GO_Central"/>
</dbReference>
<comment type="similarity">
    <text evidence="3">Belongs to the GST superfamily.</text>
</comment>
<dbReference type="InterPro" id="IPR036282">
    <property type="entry name" value="Glutathione-S-Trfase_C_sf"/>
</dbReference>
<dbReference type="PANTHER" id="PTHR11260:SF614">
    <property type="entry name" value="GLUTATHIONE S-TRANSFERASE"/>
    <property type="match status" value="1"/>
</dbReference>
<evidence type="ECO:0000256" key="2">
    <source>
        <dbReference type="ARBA" id="ARBA00047960"/>
    </source>
</evidence>
<dbReference type="SFLD" id="SFLDS00019">
    <property type="entry name" value="Glutathione_Transferase_(cytos"/>
    <property type="match status" value="1"/>
</dbReference>
<comment type="subcellular location">
    <subcellularLocation>
        <location evidence="3">Cytoplasm</location>
        <location evidence="3">Cytosol</location>
    </subcellularLocation>
</comment>
<evidence type="ECO:0000313" key="5">
    <source>
        <dbReference type="RefSeq" id="XP_010279423.1"/>
    </source>
</evidence>
<dbReference type="SFLD" id="SFLDG01152">
    <property type="entry name" value="Main.3:_Omega-_and_Tau-like"/>
    <property type="match status" value="1"/>
</dbReference>
<evidence type="ECO:0000256" key="3">
    <source>
        <dbReference type="RuleBase" id="RU369102"/>
    </source>
</evidence>
<protein>
    <recommendedName>
        <fullName evidence="3">Glutathione S-transferase</fullName>
        <ecNumber evidence="3">2.5.1.18</ecNumber>
    </recommendedName>
</protein>
<dbReference type="GO" id="GO:0005737">
    <property type="term" value="C:cytoplasm"/>
    <property type="evidence" value="ECO:0000318"/>
    <property type="project" value="GO_Central"/>
</dbReference>
<dbReference type="GO" id="GO:0004364">
    <property type="term" value="F:glutathione transferase activity"/>
    <property type="evidence" value="ECO:0000318"/>
    <property type="project" value="GO_Central"/>
</dbReference>
<dbReference type="PANTHER" id="PTHR11260">
    <property type="entry name" value="GLUTATHIONE S-TRANSFERASE, GST, SUPERFAMILY, GST DOMAIN CONTAINING"/>
    <property type="match status" value="1"/>
</dbReference>
<accession>A0A1U8BDC9</accession>
<keyword evidence="3" id="KW-0963">Cytoplasm</keyword>
<comment type="function">
    <text evidence="3">Is involved in the conjugation of reduced glutathione to a wide number of exogenous and endogenous hydrophobic electrophiles.</text>
</comment>
<dbReference type="KEGG" id="nnu:104613340"/>
<dbReference type="EC" id="2.5.1.18" evidence="3"/>
<dbReference type="GO" id="GO:0005829">
    <property type="term" value="C:cytosol"/>
    <property type="evidence" value="ECO:0007669"/>
    <property type="project" value="UniProtKB-SubCell"/>
</dbReference>
<reference evidence="5" key="1">
    <citation type="submission" date="2025-08" db="UniProtKB">
        <authorList>
            <consortium name="RefSeq"/>
        </authorList>
    </citation>
    <scope>IDENTIFICATION</scope>
</reference>
<dbReference type="Gene3D" id="3.40.30.10">
    <property type="entry name" value="Glutaredoxin"/>
    <property type="match status" value="1"/>
</dbReference>
<organism evidence="4 5">
    <name type="scientific">Nelumbo nucifera</name>
    <name type="common">Sacred lotus</name>
    <dbReference type="NCBI Taxonomy" id="4432"/>
    <lineage>
        <taxon>Eukaryota</taxon>
        <taxon>Viridiplantae</taxon>
        <taxon>Streptophyta</taxon>
        <taxon>Embryophyta</taxon>
        <taxon>Tracheophyta</taxon>
        <taxon>Spermatophyta</taxon>
        <taxon>Magnoliopsida</taxon>
        <taxon>Proteales</taxon>
        <taxon>Nelumbonaceae</taxon>
        <taxon>Nelumbo</taxon>
    </lineage>
</organism>
<dbReference type="InterPro" id="IPR036249">
    <property type="entry name" value="Thioredoxin-like_sf"/>
</dbReference>
<comment type="catalytic activity">
    <reaction evidence="2 3">
        <text>RX + glutathione = an S-substituted glutathione + a halide anion + H(+)</text>
        <dbReference type="Rhea" id="RHEA:16437"/>
        <dbReference type="ChEBI" id="CHEBI:15378"/>
        <dbReference type="ChEBI" id="CHEBI:16042"/>
        <dbReference type="ChEBI" id="CHEBI:17792"/>
        <dbReference type="ChEBI" id="CHEBI:57925"/>
        <dbReference type="ChEBI" id="CHEBI:90779"/>
        <dbReference type="EC" id="2.5.1.18"/>
    </reaction>
</comment>
<dbReference type="Proteomes" id="UP000189703">
    <property type="component" value="Unplaced"/>
</dbReference>
<dbReference type="Gene3D" id="1.20.1050.10">
    <property type="match status" value="1"/>
</dbReference>
<evidence type="ECO:0000256" key="1">
    <source>
        <dbReference type="ARBA" id="ARBA00022679"/>
    </source>
</evidence>